<dbReference type="Proteomes" id="UP001597327">
    <property type="component" value="Unassembled WGS sequence"/>
</dbReference>
<dbReference type="PANTHER" id="PTHR43434">
    <property type="entry name" value="PHOSPHOGLYCOLATE PHOSPHATASE"/>
    <property type="match status" value="1"/>
</dbReference>
<protein>
    <submittedName>
        <fullName evidence="1">HAD hydrolase-like protein</fullName>
    </submittedName>
</protein>
<dbReference type="Gene3D" id="3.40.50.1000">
    <property type="entry name" value="HAD superfamily/HAD-like"/>
    <property type="match status" value="1"/>
</dbReference>
<proteinExistence type="predicted"/>
<keyword evidence="2" id="KW-1185">Reference proteome</keyword>
<organism evidence="1 2">
    <name type="scientific">Roseibium aestuarii</name>
    <dbReference type="NCBI Taxonomy" id="2600299"/>
    <lineage>
        <taxon>Bacteria</taxon>
        <taxon>Pseudomonadati</taxon>
        <taxon>Pseudomonadota</taxon>
        <taxon>Alphaproteobacteria</taxon>
        <taxon>Hyphomicrobiales</taxon>
        <taxon>Stappiaceae</taxon>
        <taxon>Roseibium</taxon>
    </lineage>
</organism>
<dbReference type="SUPFAM" id="SSF56784">
    <property type="entry name" value="HAD-like"/>
    <property type="match status" value="1"/>
</dbReference>
<dbReference type="EMBL" id="JBHUFA010000012">
    <property type="protein sequence ID" value="MFD1696889.1"/>
    <property type="molecule type" value="Genomic_DNA"/>
</dbReference>
<accession>A0ABW4K071</accession>
<sequence>MTLTAALFDLDGTLTDPFEGITRSIQYALEKMGAPVPPQSDLRWCIGPSLWDSFAVLLETADRAEQDRAVAFYRERYRSQGLFENALINGIEGVLQGLQGRGVRLYVATSKPHAYAGTIVDHFGLGRYFVKVYGAELDGVRSDKAELLAYLLENEAVDPTRAVMVGDRKHDLVGARATGVPGIGVLWGYGDRLELEAESPIGLFDRPKDLEDFLLSMT</sequence>
<dbReference type="InterPro" id="IPR050155">
    <property type="entry name" value="HAD-like_hydrolase_sf"/>
</dbReference>
<name>A0ABW4K071_9HYPH</name>
<dbReference type="InterPro" id="IPR036412">
    <property type="entry name" value="HAD-like_sf"/>
</dbReference>
<dbReference type="InterPro" id="IPR041492">
    <property type="entry name" value="HAD_2"/>
</dbReference>
<dbReference type="Pfam" id="PF13419">
    <property type="entry name" value="HAD_2"/>
    <property type="match status" value="1"/>
</dbReference>
<dbReference type="Gene3D" id="1.10.150.240">
    <property type="entry name" value="Putative phosphatase, domain 2"/>
    <property type="match status" value="1"/>
</dbReference>
<reference evidence="2" key="1">
    <citation type="journal article" date="2019" name="Int. J. Syst. Evol. Microbiol.">
        <title>The Global Catalogue of Microorganisms (GCM) 10K type strain sequencing project: providing services to taxonomists for standard genome sequencing and annotation.</title>
        <authorList>
            <consortium name="The Broad Institute Genomics Platform"/>
            <consortium name="The Broad Institute Genome Sequencing Center for Infectious Disease"/>
            <person name="Wu L."/>
            <person name="Ma J."/>
        </authorList>
    </citation>
    <scope>NUCLEOTIDE SEQUENCE [LARGE SCALE GENOMIC DNA]</scope>
    <source>
        <strain evidence="2">JCM 3369</strain>
    </source>
</reference>
<dbReference type="RefSeq" id="WP_149892338.1">
    <property type="nucleotide sequence ID" value="NZ_JBHUFA010000012.1"/>
</dbReference>
<comment type="caution">
    <text evidence="1">The sequence shown here is derived from an EMBL/GenBank/DDBJ whole genome shotgun (WGS) entry which is preliminary data.</text>
</comment>
<dbReference type="InterPro" id="IPR023214">
    <property type="entry name" value="HAD_sf"/>
</dbReference>
<dbReference type="PANTHER" id="PTHR43434:SF20">
    <property type="entry name" value="5'-NUCLEOTIDASE"/>
    <property type="match status" value="1"/>
</dbReference>
<evidence type="ECO:0000313" key="2">
    <source>
        <dbReference type="Proteomes" id="UP001597327"/>
    </source>
</evidence>
<dbReference type="InterPro" id="IPR023198">
    <property type="entry name" value="PGP-like_dom2"/>
</dbReference>
<gene>
    <name evidence="1" type="ORF">ACFSC7_15330</name>
</gene>
<evidence type="ECO:0000313" key="1">
    <source>
        <dbReference type="EMBL" id="MFD1696889.1"/>
    </source>
</evidence>